<dbReference type="InterPro" id="IPR023606">
    <property type="entry name" value="CoA-Trfase_III_dom_1_sf"/>
</dbReference>
<feature type="region of interest" description="Disordered" evidence="2">
    <location>
        <begin position="445"/>
        <end position="471"/>
    </location>
</feature>
<accession>A0A4R5CSD4</accession>
<dbReference type="Gene3D" id="3.30.1540.10">
    <property type="entry name" value="formyl-coa transferase, domain 3"/>
    <property type="match status" value="1"/>
</dbReference>
<feature type="region of interest" description="Disordered" evidence="2">
    <location>
        <begin position="66"/>
        <end position="87"/>
    </location>
</feature>
<protein>
    <recommendedName>
        <fullName evidence="5">CoA transferase</fullName>
    </recommendedName>
</protein>
<dbReference type="Proteomes" id="UP000294739">
    <property type="component" value="Unassembled WGS sequence"/>
</dbReference>
<dbReference type="GO" id="GO:0008410">
    <property type="term" value="F:CoA-transferase activity"/>
    <property type="evidence" value="ECO:0007669"/>
    <property type="project" value="TreeGrafter"/>
</dbReference>
<dbReference type="SUPFAM" id="SSF89796">
    <property type="entry name" value="CoA-transferase family III (CaiB/BaiF)"/>
    <property type="match status" value="1"/>
</dbReference>
<keyword evidence="4" id="KW-1185">Reference proteome</keyword>
<comment type="caution">
    <text evidence="3">The sequence shown here is derived from an EMBL/GenBank/DDBJ whole genome shotgun (WGS) entry which is preliminary data.</text>
</comment>
<dbReference type="EMBL" id="SMKZ01000047">
    <property type="protein sequence ID" value="TDE00685.1"/>
    <property type="molecule type" value="Genomic_DNA"/>
</dbReference>
<keyword evidence="1" id="KW-0808">Transferase</keyword>
<dbReference type="InParanoid" id="A0A4R5CSD4"/>
<evidence type="ECO:0000256" key="2">
    <source>
        <dbReference type="SAM" id="MobiDB-lite"/>
    </source>
</evidence>
<evidence type="ECO:0008006" key="5">
    <source>
        <dbReference type="Google" id="ProtNLM"/>
    </source>
</evidence>
<sequence length="497" mass="52953">MTARAAPRPGMCVLENIGVPSLRSSDDRSNECCSQACYVDNVYRQSARRRRRETLDADRECRSGVAGCGPGMSRTPPEATAETDRSAGPLDGVRVLDLADPLGAYGCRLLADLGADVIRIEPVTGRGSLDRAPFWLVPGSPPVSLFERFVNAGKKSVTLDLTAPEAEPLLRELLVSADVVVESPGPVLAAAGWPPEWLQEVNPGLIHVRVSPYGADGGDRSSGATAPVPPDDLVLLGAGGLLHMGGYPDIGPVAVYGEQSSYMASIFAAVAAIVGLVGRHRTRVAVTADVSAQECVAQALEESVMRYALTGEVRAPQGDVAKEAGSGVYRCGDGYVSVVAGRLGTAAAWASLVRWITEADPDATMLTEEQWSRFEYRQRPDAIETFRVIFERFAATRSRQELYRGAQERGIALSPVNDLAAVLEDAQLASRDFFVDVDDPEVGRTLTYPGPPYRLSGTPLPGPRPAPRRGADNVDVYVKEAGLSPAELESLAARGVL</sequence>
<dbReference type="InterPro" id="IPR044855">
    <property type="entry name" value="CoA-Trfase_III_dom3_sf"/>
</dbReference>
<dbReference type="PANTHER" id="PTHR48207">
    <property type="entry name" value="SUCCINATE--HYDROXYMETHYLGLUTARATE COA-TRANSFERASE"/>
    <property type="match status" value="1"/>
</dbReference>
<name>A0A4R5CSD4_9ACTN</name>
<gene>
    <name evidence="3" type="ORF">E1269_24810</name>
</gene>
<evidence type="ECO:0000313" key="3">
    <source>
        <dbReference type="EMBL" id="TDE00685.1"/>
    </source>
</evidence>
<dbReference type="PANTHER" id="PTHR48207:SF3">
    <property type="entry name" value="SUCCINATE--HYDROXYMETHYLGLUTARATE COA-TRANSFERASE"/>
    <property type="match status" value="1"/>
</dbReference>
<dbReference type="InterPro" id="IPR003673">
    <property type="entry name" value="CoA-Trfase_fam_III"/>
</dbReference>
<dbReference type="Gene3D" id="3.40.50.10540">
    <property type="entry name" value="Crotonobetainyl-coa:carnitine coa-transferase, domain 1"/>
    <property type="match status" value="1"/>
</dbReference>
<dbReference type="InterPro" id="IPR050483">
    <property type="entry name" value="CoA-transferase_III_domain"/>
</dbReference>
<organism evidence="3 4">
    <name type="scientific">Jiangella asiatica</name>
    <dbReference type="NCBI Taxonomy" id="2530372"/>
    <lineage>
        <taxon>Bacteria</taxon>
        <taxon>Bacillati</taxon>
        <taxon>Actinomycetota</taxon>
        <taxon>Actinomycetes</taxon>
        <taxon>Jiangellales</taxon>
        <taxon>Jiangellaceae</taxon>
        <taxon>Jiangella</taxon>
    </lineage>
</organism>
<evidence type="ECO:0000256" key="1">
    <source>
        <dbReference type="ARBA" id="ARBA00022679"/>
    </source>
</evidence>
<dbReference type="AlphaFoldDB" id="A0A4R5CSD4"/>
<dbReference type="OrthoDB" id="9797653at2"/>
<proteinExistence type="predicted"/>
<evidence type="ECO:0000313" key="4">
    <source>
        <dbReference type="Proteomes" id="UP000294739"/>
    </source>
</evidence>
<reference evidence="3 4" key="1">
    <citation type="submission" date="2019-03" db="EMBL/GenBank/DDBJ databases">
        <title>Draft genome sequences of novel Actinobacteria.</title>
        <authorList>
            <person name="Sahin N."/>
            <person name="Ay H."/>
            <person name="Saygin H."/>
        </authorList>
    </citation>
    <scope>NUCLEOTIDE SEQUENCE [LARGE SCALE GENOMIC DNA]</scope>
    <source>
        <strain evidence="3 4">5K138</strain>
    </source>
</reference>
<dbReference type="Pfam" id="PF02515">
    <property type="entry name" value="CoA_transf_3"/>
    <property type="match status" value="1"/>
</dbReference>